<evidence type="ECO:0000313" key="2">
    <source>
        <dbReference type="EMBL" id="MCI4676918.1"/>
    </source>
</evidence>
<sequence length="83" mass="8630">MPPTRLRYAAAGLVASLAAFVFASPAGADPVNPIPGEGFFLVGSDISPGLYNTGGTASTFGVWINSTVKAFESHNCQPWTRVT</sequence>
<comment type="caution">
    <text evidence="2">The sequence shown here is derived from an EMBL/GenBank/DDBJ whole genome shotgun (WGS) entry which is preliminary data.</text>
</comment>
<reference evidence="2" key="1">
    <citation type="journal article" date="2022" name="ISME J.">
        <title>Identification of active gaseous-alkane degraders at natural gas seeps.</title>
        <authorList>
            <person name="Farhan Ul Haque M."/>
            <person name="Hernandez M."/>
            <person name="Crombie A.T."/>
            <person name="Murrell J.C."/>
        </authorList>
    </citation>
    <scope>NUCLEOTIDE SEQUENCE</scope>
    <source>
        <strain evidence="2">ANDR5</strain>
    </source>
</reference>
<accession>A0ABS9Z094</accession>
<dbReference type="EMBL" id="JAIVFL010000001">
    <property type="protein sequence ID" value="MCI4676918.1"/>
    <property type="molecule type" value="Genomic_DNA"/>
</dbReference>
<organism evidence="2 3">
    <name type="scientific">Candidatus Mycolicibacterium alkanivorans</name>
    <dbReference type="NCBI Taxonomy" id="2954114"/>
    <lineage>
        <taxon>Bacteria</taxon>
        <taxon>Bacillati</taxon>
        <taxon>Actinomycetota</taxon>
        <taxon>Actinomycetes</taxon>
        <taxon>Mycobacteriales</taxon>
        <taxon>Mycobacteriaceae</taxon>
        <taxon>Mycolicibacterium</taxon>
    </lineage>
</organism>
<evidence type="ECO:0000256" key="1">
    <source>
        <dbReference type="SAM" id="SignalP"/>
    </source>
</evidence>
<name>A0ABS9Z094_9MYCO</name>
<feature type="signal peptide" evidence="1">
    <location>
        <begin position="1"/>
        <end position="28"/>
    </location>
</feature>
<protein>
    <submittedName>
        <fullName evidence="2">Uncharacterized protein</fullName>
    </submittedName>
</protein>
<gene>
    <name evidence="2" type="ORF">K9U37_19310</name>
</gene>
<dbReference type="Proteomes" id="UP001139068">
    <property type="component" value="Unassembled WGS sequence"/>
</dbReference>
<keyword evidence="1" id="KW-0732">Signal</keyword>
<feature type="chain" id="PRO_5046309524" evidence="1">
    <location>
        <begin position="29"/>
        <end position="83"/>
    </location>
</feature>
<evidence type="ECO:0000313" key="3">
    <source>
        <dbReference type="Proteomes" id="UP001139068"/>
    </source>
</evidence>
<dbReference type="RefSeq" id="WP_243073053.1">
    <property type="nucleotide sequence ID" value="NZ_JAIVFL010000001.1"/>
</dbReference>
<keyword evidence="3" id="KW-1185">Reference proteome</keyword>
<proteinExistence type="predicted"/>